<dbReference type="PANTHER" id="PTHR46401:SF2">
    <property type="entry name" value="GLYCOSYLTRANSFERASE WBBK-RELATED"/>
    <property type="match status" value="1"/>
</dbReference>
<organism evidence="4 5">
    <name type="scientific">Dysgonomonas capnocytophagoides</name>
    <dbReference type="NCBI Taxonomy" id="45254"/>
    <lineage>
        <taxon>Bacteria</taxon>
        <taxon>Pseudomonadati</taxon>
        <taxon>Bacteroidota</taxon>
        <taxon>Bacteroidia</taxon>
        <taxon>Bacteroidales</taxon>
        <taxon>Dysgonomonadaceae</taxon>
        <taxon>Dysgonomonas</taxon>
    </lineage>
</organism>
<dbReference type="AlphaFoldDB" id="A0A4Y8KVX5"/>
<gene>
    <name evidence="4" type="ORF">E2605_17660</name>
</gene>
<dbReference type="Proteomes" id="UP000297861">
    <property type="component" value="Unassembled WGS sequence"/>
</dbReference>
<dbReference type="PANTHER" id="PTHR46401">
    <property type="entry name" value="GLYCOSYLTRANSFERASE WBBK-RELATED"/>
    <property type="match status" value="1"/>
</dbReference>
<dbReference type="SUPFAM" id="SSF53756">
    <property type="entry name" value="UDP-Glycosyltransferase/glycogen phosphorylase"/>
    <property type="match status" value="1"/>
</dbReference>
<dbReference type="GO" id="GO:0016757">
    <property type="term" value="F:glycosyltransferase activity"/>
    <property type="evidence" value="ECO:0007669"/>
    <property type="project" value="InterPro"/>
</dbReference>
<keyword evidence="1 4" id="KW-0808">Transferase</keyword>
<evidence type="ECO:0000259" key="3">
    <source>
        <dbReference type="Pfam" id="PF13439"/>
    </source>
</evidence>
<dbReference type="STRING" id="1121485.GCA_000426485_00739"/>
<dbReference type="CDD" id="cd03809">
    <property type="entry name" value="GT4_MtfB-like"/>
    <property type="match status" value="1"/>
</dbReference>
<protein>
    <submittedName>
        <fullName evidence="4">Glycosyltransferase</fullName>
    </submittedName>
</protein>
<sequence length="370" mass="42020">MEVNRNITVVACYFGPKLGVGVFTEKLLTHLCPLLLENGYNVSLITNNNVLNNSPQINIDGVDIVCPAELDKTIPSKMYFLRKFAKTVYVKDAKYVLFLADSVIGAGITNAVSIVHDINEFDIENKFGLIRTWFRKKMIGSVIERAYKIVTISEFVKDQIVKYFPCKQFEGRLSVIHNGIDFAESSAIEISGDNSAPYFLIVGRIDPKGKKLYEALKIYKAYKAKNPEFRLKIAGAVNEFCEKEATVFLSTIEKMDGIEYLGYVSDENLDGLYRNAFATIFYSEFEGFGFPLLEAFYRGCPVITNSDNQVNNELAEGYDVKISPQDLDNQEMICWKIDMIRQMDREALKLIAGHYTWSKTARAYFNLLNE</sequence>
<feature type="domain" description="Glycosyltransferase subfamily 4-like N-terminal" evidence="3">
    <location>
        <begin position="25"/>
        <end position="182"/>
    </location>
</feature>
<proteinExistence type="predicted"/>
<dbReference type="Gene3D" id="3.40.50.2000">
    <property type="entry name" value="Glycogen Phosphorylase B"/>
    <property type="match status" value="2"/>
</dbReference>
<dbReference type="OrthoDB" id="9801609at2"/>
<evidence type="ECO:0000256" key="1">
    <source>
        <dbReference type="ARBA" id="ARBA00022679"/>
    </source>
</evidence>
<evidence type="ECO:0000313" key="4">
    <source>
        <dbReference type="EMBL" id="TFD93120.1"/>
    </source>
</evidence>
<accession>A0A4Y8KVX5</accession>
<reference evidence="4 5" key="1">
    <citation type="submission" date="2019-03" db="EMBL/GenBank/DDBJ databases">
        <title>San Antonio Military Medical Center submission to MRSN (WRAIR), pending publication.</title>
        <authorList>
            <person name="Blyth D.M."/>
            <person name="Mccarthy S.L."/>
            <person name="Schall S.E."/>
            <person name="Stam J.A."/>
            <person name="Ong A.C."/>
            <person name="Mcgann P.T."/>
        </authorList>
    </citation>
    <scope>NUCLEOTIDE SEQUENCE [LARGE SCALE GENOMIC DNA]</scope>
    <source>
        <strain evidence="4 5">MRSN571793</strain>
    </source>
</reference>
<evidence type="ECO:0000259" key="2">
    <source>
        <dbReference type="Pfam" id="PF00534"/>
    </source>
</evidence>
<dbReference type="InterPro" id="IPR028098">
    <property type="entry name" value="Glyco_trans_4-like_N"/>
</dbReference>
<dbReference type="Pfam" id="PF13439">
    <property type="entry name" value="Glyco_transf_4"/>
    <property type="match status" value="1"/>
</dbReference>
<dbReference type="Pfam" id="PF00534">
    <property type="entry name" value="Glycos_transf_1"/>
    <property type="match status" value="1"/>
</dbReference>
<dbReference type="InterPro" id="IPR001296">
    <property type="entry name" value="Glyco_trans_1"/>
</dbReference>
<dbReference type="EMBL" id="SOML01000014">
    <property type="protein sequence ID" value="TFD93120.1"/>
    <property type="molecule type" value="Genomic_DNA"/>
</dbReference>
<feature type="domain" description="Glycosyl transferase family 1" evidence="2">
    <location>
        <begin position="195"/>
        <end position="316"/>
    </location>
</feature>
<evidence type="ECO:0000313" key="5">
    <source>
        <dbReference type="Proteomes" id="UP000297861"/>
    </source>
</evidence>
<name>A0A4Y8KVX5_9BACT</name>
<dbReference type="RefSeq" id="WP_026627982.1">
    <property type="nucleotide sequence ID" value="NZ_JAWZLG010000015.1"/>
</dbReference>
<keyword evidence="5" id="KW-1185">Reference proteome</keyword>
<comment type="caution">
    <text evidence="4">The sequence shown here is derived from an EMBL/GenBank/DDBJ whole genome shotgun (WGS) entry which is preliminary data.</text>
</comment>